<evidence type="ECO:0000313" key="1">
    <source>
        <dbReference type="EMBL" id="UXX80138.1"/>
    </source>
</evidence>
<name>A0ABY6D1Y3_9BACT</name>
<proteinExistence type="predicted"/>
<sequence length="208" mass="24313">MNNYNRIAWFYDTLAHVIFGGRILHSQKHFLHLLKAEDRVLILGGGAGQVLVAMDHLKIPLTVDFIEPSRQMMKKAQRRVVSGSLLKINYCEEKFQHFETHATYDCVCCFYFLDLFNDHSLTYHLSHISKLMKSSAILLLADFQILPSRKQHAVLSRLMHLFFRITTKLESNQLKDIRAIVAGHGFDCQFHTEYFHQFIFSAAYRLRH</sequence>
<dbReference type="GO" id="GO:0032259">
    <property type="term" value="P:methylation"/>
    <property type="evidence" value="ECO:0007669"/>
    <property type="project" value="UniProtKB-KW"/>
</dbReference>
<keyword evidence="1" id="KW-0489">Methyltransferase</keyword>
<dbReference type="InterPro" id="IPR029063">
    <property type="entry name" value="SAM-dependent_MTases_sf"/>
</dbReference>
<dbReference type="Gene3D" id="3.40.50.150">
    <property type="entry name" value="Vaccinia Virus protein VP39"/>
    <property type="match status" value="1"/>
</dbReference>
<dbReference type="Pfam" id="PF13489">
    <property type="entry name" value="Methyltransf_23"/>
    <property type="match status" value="1"/>
</dbReference>
<reference evidence="1" key="1">
    <citation type="submission" date="2022-10" db="EMBL/GenBank/DDBJ databases">
        <title>Comparative genomics and taxonomic characterization of three novel marine species of genus Reichenbachiella exhibiting antioxidant and polysaccharide degradation activities.</title>
        <authorList>
            <person name="Muhammad N."/>
            <person name="Lee Y.-J."/>
            <person name="Ko J."/>
            <person name="Kim S.-G."/>
        </authorList>
    </citation>
    <scope>NUCLEOTIDE SEQUENCE</scope>
    <source>
        <strain evidence="1">Wsw4-B4</strain>
    </source>
</reference>
<dbReference type="Proteomes" id="UP001062165">
    <property type="component" value="Chromosome"/>
</dbReference>
<gene>
    <name evidence="1" type="ORF">N7E81_03360</name>
</gene>
<keyword evidence="2" id="KW-1185">Reference proteome</keyword>
<evidence type="ECO:0000313" key="2">
    <source>
        <dbReference type="Proteomes" id="UP001062165"/>
    </source>
</evidence>
<dbReference type="EMBL" id="CP106735">
    <property type="protein sequence ID" value="UXX80138.1"/>
    <property type="molecule type" value="Genomic_DNA"/>
</dbReference>
<organism evidence="1 2">
    <name type="scientific">Reichenbachiella carrageenanivorans</name>
    <dbReference type="NCBI Taxonomy" id="2979869"/>
    <lineage>
        <taxon>Bacteria</taxon>
        <taxon>Pseudomonadati</taxon>
        <taxon>Bacteroidota</taxon>
        <taxon>Cytophagia</taxon>
        <taxon>Cytophagales</taxon>
        <taxon>Reichenbachiellaceae</taxon>
        <taxon>Reichenbachiella</taxon>
    </lineage>
</organism>
<dbReference type="GO" id="GO:0008168">
    <property type="term" value="F:methyltransferase activity"/>
    <property type="evidence" value="ECO:0007669"/>
    <property type="project" value="UniProtKB-KW"/>
</dbReference>
<keyword evidence="1" id="KW-0808">Transferase</keyword>
<dbReference type="RefSeq" id="WP_263051868.1">
    <property type="nucleotide sequence ID" value="NZ_CP106735.1"/>
</dbReference>
<accession>A0ABY6D1Y3</accession>
<dbReference type="SUPFAM" id="SSF53335">
    <property type="entry name" value="S-adenosyl-L-methionine-dependent methyltransferases"/>
    <property type="match status" value="1"/>
</dbReference>
<protein>
    <submittedName>
        <fullName evidence="1">Methyltransferase domain-containing protein</fullName>
    </submittedName>
</protein>